<sequence>MAPTTKTGADGEKEAKVEKGFATLATLRVGVKAWVEKEGEKRKAEILSIQTRKGKPTFYVHYEDFNKRLDEWVPAERLDLSREVDWPLPEKPESKTKKAATSKATSKANTSKNSKANKRPRTSSVREVSATPTDLSETSRRPSQAGGKENQSPSVSVLAQEPADGTPQADVDGDEDTVDLLDMQDQAAAAKAMPDHEYSREEEIEKLRTGGSMTQNQTEISRVRNLERVQMGQHEIEPWYFSPYPVEFIPATPAQMHAHAPARKRDLPRRLRFVLRDRRPAAEDVVSESLSAEQTIPGPQNALLRRRSVPVLLHDFARRARAPSRRLLQQGKGVGRGLQRRVYPDPPAIPTQRVRKTADRVQLRAQQARRQARVARKATVRSRAAGLPGVLARDDRGPADGNEGGDQRGGGRGGDGDDDQRRAAHAAESEHAPVLGEWACFFVVCGFFSRHRVGGSEGRGKVADEWLRAEKSPCHRPYRCDC</sequence>
<dbReference type="Proteomes" id="UP001320706">
    <property type="component" value="Unassembled WGS sequence"/>
</dbReference>
<keyword evidence="1" id="KW-0808">Transferase</keyword>
<evidence type="ECO:0000313" key="1">
    <source>
        <dbReference type="EMBL" id="KAK8219156.1"/>
    </source>
</evidence>
<reference evidence="1" key="1">
    <citation type="submission" date="2024-02" db="EMBL/GenBank/DDBJ databases">
        <title>Metagenome Assembled Genome of Zalaria obscura JY119.</title>
        <authorList>
            <person name="Vighnesh L."/>
            <person name="Jagadeeshwari U."/>
            <person name="Venkata Ramana C."/>
            <person name="Sasikala C."/>
        </authorList>
    </citation>
    <scope>NUCLEOTIDE SEQUENCE</scope>
    <source>
        <strain evidence="1">JY119</strain>
    </source>
</reference>
<keyword evidence="1" id="KW-0012">Acyltransferase</keyword>
<protein>
    <submittedName>
        <fullName evidence="1">Histone acetyltransferase</fullName>
        <ecNumber evidence="1">2.3.1.48</ecNumber>
    </submittedName>
</protein>
<name>A0ACC3SLM9_9PEZI</name>
<accession>A0ACC3SLM9</accession>
<organism evidence="1 2">
    <name type="scientific">Zalaria obscura</name>
    <dbReference type="NCBI Taxonomy" id="2024903"/>
    <lineage>
        <taxon>Eukaryota</taxon>
        <taxon>Fungi</taxon>
        <taxon>Dikarya</taxon>
        <taxon>Ascomycota</taxon>
        <taxon>Pezizomycotina</taxon>
        <taxon>Dothideomycetes</taxon>
        <taxon>Dothideomycetidae</taxon>
        <taxon>Dothideales</taxon>
        <taxon>Zalariaceae</taxon>
        <taxon>Zalaria</taxon>
    </lineage>
</organism>
<proteinExistence type="predicted"/>
<dbReference type="EMBL" id="JAMKPW020000004">
    <property type="protein sequence ID" value="KAK8219156.1"/>
    <property type="molecule type" value="Genomic_DNA"/>
</dbReference>
<dbReference type="EC" id="2.3.1.48" evidence="1"/>
<gene>
    <name evidence="1" type="primary">ESA1</name>
    <name evidence="1" type="ORF">M8818_000887</name>
</gene>
<evidence type="ECO:0000313" key="2">
    <source>
        <dbReference type="Proteomes" id="UP001320706"/>
    </source>
</evidence>
<comment type="caution">
    <text evidence="1">The sequence shown here is derived from an EMBL/GenBank/DDBJ whole genome shotgun (WGS) entry which is preliminary data.</text>
</comment>
<keyword evidence="2" id="KW-1185">Reference proteome</keyword>